<evidence type="ECO:0000313" key="3">
    <source>
        <dbReference type="EMBL" id="GCC53711.1"/>
    </source>
</evidence>
<evidence type="ECO:0000256" key="1">
    <source>
        <dbReference type="ARBA" id="ARBA00023002"/>
    </source>
</evidence>
<dbReference type="Proteomes" id="UP000288227">
    <property type="component" value="Unassembled WGS sequence"/>
</dbReference>
<protein>
    <submittedName>
        <fullName evidence="3">KR domain-containing protein</fullName>
    </submittedName>
</protein>
<dbReference type="PRINTS" id="PR00081">
    <property type="entry name" value="GDHRDH"/>
</dbReference>
<dbReference type="PANTHER" id="PTHR43157">
    <property type="entry name" value="PHOSPHATIDYLINOSITOL-GLYCAN BIOSYNTHESIS CLASS F PROTEIN-RELATED"/>
    <property type="match status" value="1"/>
</dbReference>
<dbReference type="OrthoDB" id="597510at2"/>
<organism evidence="3 4">
    <name type="scientific">Chryseotalea sanaruensis</name>
    <dbReference type="NCBI Taxonomy" id="2482724"/>
    <lineage>
        <taxon>Bacteria</taxon>
        <taxon>Pseudomonadati</taxon>
        <taxon>Bacteroidota</taxon>
        <taxon>Cytophagia</taxon>
        <taxon>Cytophagales</taxon>
        <taxon>Chryseotaleaceae</taxon>
        <taxon>Chryseotalea</taxon>
    </lineage>
</organism>
<dbReference type="SUPFAM" id="SSF51735">
    <property type="entry name" value="NAD(P)-binding Rossmann-fold domains"/>
    <property type="match status" value="1"/>
</dbReference>
<dbReference type="Pfam" id="PF00106">
    <property type="entry name" value="adh_short"/>
    <property type="match status" value="1"/>
</dbReference>
<dbReference type="EMBL" id="BHXQ01000013">
    <property type="protein sequence ID" value="GCC53711.1"/>
    <property type="molecule type" value="Genomic_DNA"/>
</dbReference>
<keyword evidence="4" id="KW-1185">Reference proteome</keyword>
<accession>A0A401UFN0</accession>
<dbReference type="GO" id="GO:0016491">
    <property type="term" value="F:oxidoreductase activity"/>
    <property type="evidence" value="ECO:0007669"/>
    <property type="project" value="UniProtKB-KW"/>
</dbReference>
<name>A0A401UFN0_9BACT</name>
<comment type="caution">
    <text evidence="3">The sequence shown here is derived from an EMBL/GenBank/DDBJ whole genome shotgun (WGS) entry which is preliminary data.</text>
</comment>
<dbReference type="RefSeq" id="WP_127124366.1">
    <property type="nucleotide sequence ID" value="NZ_BHXQ01000013.1"/>
</dbReference>
<dbReference type="InterPro" id="IPR002347">
    <property type="entry name" value="SDR_fam"/>
</dbReference>
<gene>
    <name evidence="3" type="ORF">SanaruYs_39560</name>
</gene>
<comment type="similarity">
    <text evidence="2">Belongs to the short-chain dehydrogenases/reductases (SDR) family.</text>
</comment>
<dbReference type="PANTHER" id="PTHR43157:SF31">
    <property type="entry name" value="PHOSPHATIDYLINOSITOL-GLYCAN BIOSYNTHESIS CLASS F PROTEIN"/>
    <property type="match status" value="1"/>
</dbReference>
<proteinExistence type="inferred from homology"/>
<reference evidence="3 4" key="1">
    <citation type="submission" date="2018-11" db="EMBL/GenBank/DDBJ databases">
        <title>Chryseotalea sanarue gen. nov., sp., nov., a member of the family Cytophagaceae, isolated from a brackish lake in Hamamatsu Japan.</title>
        <authorList>
            <person name="Maejima Y."/>
            <person name="Iino T."/>
            <person name="Muraguchi Y."/>
            <person name="Fukuda K."/>
            <person name="Ohkuma M."/>
            <person name="Moriuchi R."/>
            <person name="Dohra H."/>
            <person name="Kimbara K."/>
            <person name="Shintani M."/>
        </authorList>
    </citation>
    <scope>NUCLEOTIDE SEQUENCE [LARGE SCALE GENOMIC DNA]</scope>
    <source>
        <strain evidence="3 4">Ys</strain>
    </source>
</reference>
<evidence type="ECO:0000313" key="4">
    <source>
        <dbReference type="Proteomes" id="UP000288227"/>
    </source>
</evidence>
<sequence length="282" mass="31370">MENKIILITGATSGVGKATTLELAKPENQLFLIARNKQKGEELKKEILSIKPKANIELLYADLSLQKDIKNLAIDFKTKHNKLDVLINCAGLVSSERIETKEGIEQTLAVNYISHYLLSLLLLEELKNAKQGRIINVASLIPPIAKINFKDIHSKKNYSGVTAYLQSKVADVMFTYDLAEQLKNTNVTVNAVHPGIVKTNLGVETSKGVLQGFVRFCMSFIAITPQKSAERVLYLTNSINLSNVSGKYFKGGQSPVKTNSFSYNLDNRNRLSKLTKQLTDRQ</sequence>
<dbReference type="AlphaFoldDB" id="A0A401UFN0"/>
<dbReference type="PRINTS" id="PR00080">
    <property type="entry name" value="SDRFAMILY"/>
</dbReference>
<dbReference type="Gene3D" id="3.40.50.720">
    <property type="entry name" value="NAD(P)-binding Rossmann-like Domain"/>
    <property type="match status" value="1"/>
</dbReference>
<keyword evidence="1" id="KW-0560">Oxidoreductase</keyword>
<dbReference type="InterPro" id="IPR036291">
    <property type="entry name" value="NAD(P)-bd_dom_sf"/>
</dbReference>
<evidence type="ECO:0000256" key="2">
    <source>
        <dbReference type="RuleBase" id="RU000363"/>
    </source>
</evidence>